<dbReference type="PANTHER" id="PTHR42760">
    <property type="entry name" value="SHORT-CHAIN DEHYDROGENASES/REDUCTASES FAMILY MEMBER"/>
    <property type="match status" value="1"/>
</dbReference>
<dbReference type="InterPro" id="IPR036291">
    <property type="entry name" value="NAD(P)-bd_dom_sf"/>
</dbReference>
<dbReference type="EMBL" id="AP022612">
    <property type="protein sequence ID" value="BBZ31993.1"/>
    <property type="molecule type" value="Genomic_DNA"/>
</dbReference>
<evidence type="ECO:0000313" key="5">
    <source>
        <dbReference type="Proteomes" id="UP000466931"/>
    </source>
</evidence>
<gene>
    <name evidence="4" type="ORF">MCNF_05980</name>
</gene>
<evidence type="ECO:0000313" key="4">
    <source>
        <dbReference type="EMBL" id="BBZ31993.1"/>
    </source>
</evidence>
<dbReference type="AlphaFoldDB" id="A0A7I7XSE9"/>
<evidence type="ECO:0000259" key="3">
    <source>
        <dbReference type="SMART" id="SM00822"/>
    </source>
</evidence>
<feature type="domain" description="Ketoreductase" evidence="3">
    <location>
        <begin position="17"/>
        <end position="195"/>
    </location>
</feature>
<dbReference type="SMART" id="SM00822">
    <property type="entry name" value="PKS_KR"/>
    <property type="match status" value="1"/>
</dbReference>
<dbReference type="OrthoDB" id="517007at2"/>
<sequence length="259" mass="26402">MTSAPPAKTLALTFSGGDAVVTGAASGIGAATARTLMRSGVRTIRLDVREPEPDPQFGADTQVCCAADVRDTDLTGRLAAAGIAVDNVGYVVNCAGIIETTGFGGVTREQWLRCLDINLVGAYNVLDALTPSLRRSPAAAVVNIASIEATRVVALTDPDPTPQYAASKAGLRMLTQSAARALSADGVRVNSVSPGFVATAMAAAHGDTSSLPPSLAPRVPAGRFATADEIANAVAFLLSDQASYITGADLRVDGGFQLS</sequence>
<keyword evidence="5" id="KW-1185">Reference proteome</keyword>
<organism evidence="4 5">
    <name type="scientific">Mycolicibacterium confluentis</name>
    <dbReference type="NCBI Taxonomy" id="28047"/>
    <lineage>
        <taxon>Bacteria</taxon>
        <taxon>Bacillati</taxon>
        <taxon>Actinomycetota</taxon>
        <taxon>Actinomycetes</taxon>
        <taxon>Mycobacteriales</taxon>
        <taxon>Mycobacteriaceae</taxon>
        <taxon>Mycolicibacterium</taxon>
    </lineage>
</organism>
<dbReference type="FunFam" id="3.40.50.720:FF:000084">
    <property type="entry name" value="Short-chain dehydrogenase reductase"/>
    <property type="match status" value="1"/>
</dbReference>
<dbReference type="InterPro" id="IPR057326">
    <property type="entry name" value="KR_dom"/>
</dbReference>
<dbReference type="GO" id="GO:0016616">
    <property type="term" value="F:oxidoreductase activity, acting on the CH-OH group of donors, NAD or NADP as acceptor"/>
    <property type="evidence" value="ECO:0007669"/>
    <property type="project" value="TreeGrafter"/>
</dbReference>
<protein>
    <submittedName>
        <fullName evidence="4">3-oxoacyl-ACP reductase</fullName>
    </submittedName>
</protein>
<keyword evidence="2" id="KW-0560">Oxidoreductase</keyword>
<dbReference type="PRINTS" id="PR00081">
    <property type="entry name" value="GDHRDH"/>
</dbReference>
<dbReference type="RefSeq" id="WP_085155042.1">
    <property type="nucleotide sequence ID" value="NZ_AP022612.1"/>
</dbReference>
<accession>A0A7I7XSE9</accession>
<proteinExistence type="inferred from homology"/>
<dbReference type="Proteomes" id="UP000466931">
    <property type="component" value="Chromosome"/>
</dbReference>
<dbReference type="Gene3D" id="3.40.50.720">
    <property type="entry name" value="NAD(P)-binding Rossmann-like Domain"/>
    <property type="match status" value="1"/>
</dbReference>
<dbReference type="Pfam" id="PF13561">
    <property type="entry name" value="adh_short_C2"/>
    <property type="match status" value="1"/>
</dbReference>
<dbReference type="PANTHER" id="PTHR42760:SF133">
    <property type="entry name" value="3-OXOACYL-[ACYL-CARRIER-PROTEIN] REDUCTASE"/>
    <property type="match status" value="1"/>
</dbReference>
<comment type="similarity">
    <text evidence="1">Belongs to the short-chain dehydrogenases/reductases (SDR) family.</text>
</comment>
<evidence type="ECO:0000256" key="1">
    <source>
        <dbReference type="ARBA" id="ARBA00006484"/>
    </source>
</evidence>
<evidence type="ECO:0000256" key="2">
    <source>
        <dbReference type="ARBA" id="ARBA00023002"/>
    </source>
</evidence>
<reference evidence="4" key="2">
    <citation type="submission" date="2020-02" db="EMBL/GenBank/DDBJ databases">
        <authorList>
            <person name="Matsumoto Y."/>
            <person name="Motooka D."/>
            <person name="Nakamura S."/>
        </authorList>
    </citation>
    <scope>NUCLEOTIDE SEQUENCE</scope>
    <source>
        <strain evidence="4">JCM 13671</strain>
    </source>
</reference>
<name>A0A7I7XSE9_9MYCO</name>
<dbReference type="InterPro" id="IPR002347">
    <property type="entry name" value="SDR_fam"/>
</dbReference>
<dbReference type="PRINTS" id="PR00080">
    <property type="entry name" value="SDRFAMILY"/>
</dbReference>
<dbReference type="SUPFAM" id="SSF51735">
    <property type="entry name" value="NAD(P)-binding Rossmann-fold domains"/>
    <property type="match status" value="1"/>
</dbReference>
<reference evidence="4" key="1">
    <citation type="journal article" date="2019" name="Emerg. Microbes Infect.">
        <title>Comprehensive subspecies identification of 175 nontuberculous mycobacteria species based on 7547 genomic profiles.</title>
        <authorList>
            <person name="Matsumoto Y."/>
            <person name="Kinjo T."/>
            <person name="Motooka D."/>
            <person name="Nabeya D."/>
            <person name="Jung N."/>
            <person name="Uechi K."/>
            <person name="Horii T."/>
            <person name="Iida T."/>
            <person name="Fujita J."/>
            <person name="Nakamura S."/>
        </authorList>
    </citation>
    <scope>NUCLEOTIDE SEQUENCE [LARGE SCALE GENOMIC DNA]</scope>
    <source>
        <strain evidence="4">JCM 13671</strain>
    </source>
</reference>